<organism evidence="2 3">
    <name type="scientific">Paraburkholderia tuberum</name>
    <dbReference type="NCBI Taxonomy" id="157910"/>
    <lineage>
        <taxon>Bacteria</taxon>
        <taxon>Pseudomonadati</taxon>
        <taxon>Pseudomonadota</taxon>
        <taxon>Betaproteobacteria</taxon>
        <taxon>Burkholderiales</taxon>
        <taxon>Burkholderiaceae</taxon>
        <taxon>Paraburkholderia</taxon>
    </lineage>
</organism>
<name>A0A1H1GKR1_9BURK</name>
<dbReference type="EMBL" id="FNKX01000001">
    <property type="protein sequence ID" value="SDR13727.1"/>
    <property type="molecule type" value="Genomic_DNA"/>
</dbReference>
<dbReference type="STRING" id="157910.SAMN05445850_2949"/>
<evidence type="ECO:0000313" key="3">
    <source>
        <dbReference type="Proteomes" id="UP000199365"/>
    </source>
</evidence>
<dbReference type="Proteomes" id="UP000199365">
    <property type="component" value="Unassembled WGS sequence"/>
</dbReference>
<gene>
    <name evidence="2" type="ORF">SAMN05445850_2949</name>
</gene>
<keyword evidence="3" id="KW-1185">Reference proteome</keyword>
<dbReference type="AlphaFoldDB" id="A0A1H1GKR1"/>
<protein>
    <submittedName>
        <fullName evidence="2">Uncharacterized protein</fullName>
    </submittedName>
</protein>
<feature type="region of interest" description="Disordered" evidence="1">
    <location>
        <begin position="42"/>
        <end position="62"/>
    </location>
</feature>
<sequence>MNAGNSTGAMQYGARPGASEIVVMTASGIQAAAETTLQARMARHSTPSPAGRACSAAANWSDGQAYDPPKNTGFIPLVLAG</sequence>
<proteinExistence type="predicted"/>
<evidence type="ECO:0000256" key="1">
    <source>
        <dbReference type="SAM" id="MobiDB-lite"/>
    </source>
</evidence>
<accession>A0A1H1GKR1</accession>
<evidence type="ECO:0000313" key="2">
    <source>
        <dbReference type="EMBL" id="SDR13727.1"/>
    </source>
</evidence>
<reference evidence="3" key="1">
    <citation type="submission" date="2016-10" db="EMBL/GenBank/DDBJ databases">
        <authorList>
            <person name="Varghese N."/>
            <person name="Submissions S."/>
        </authorList>
    </citation>
    <scope>NUCLEOTIDE SEQUENCE [LARGE SCALE GENOMIC DNA]</scope>
    <source>
        <strain evidence="3">DUS833</strain>
    </source>
</reference>